<evidence type="ECO:0000256" key="4">
    <source>
        <dbReference type="ARBA" id="ARBA00023163"/>
    </source>
</evidence>
<dbReference type="CDD" id="cd00018">
    <property type="entry name" value="AP2"/>
    <property type="match status" value="1"/>
</dbReference>
<dbReference type="EnsemblPlants" id="Pp3c5_2900V3.1">
    <property type="protein sequence ID" value="PAC:32954642.CDS.1"/>
    <property type="gene ID" value="Pp3c5_2900"/>
</dbReference>
<organism evidence="8">
    <name type="scientific">Physcomitrium patens</name>
    <name type="common">Spreading-leaved earth moss</name>
    <name type="synonym">Physcomitrella patens</name>
    <dbReference type="NCBI Taxonomy" id="3218"/>
    <lineage>
        <taxon>Eukaryota</taxon>
        <taxon>Viridiplantae</taxon>
        <taxon>Streptophyta</taxon>
        <taxon>Embryophyta</taxon>
        <taxon>Bryophyta</taxon>
        <taxon>Bryophytina</taxon>
        <taxon>Bryopsida</taxon>
        <taxon>Funariidae</taxon>
        <taxon>Funariales</taxon>
        <taxon>Funariaceae</taxon>
        <taxon>Physcomitrium</taxon>
    </lineage>
</organism>
<dbReference type="SMART" id="SM00380">
    <property type="entry name" value="AP2"/>
    <property type="match status" value="1"/>
</dbReference>
<feature type="compositionally biased region" description="Low complexity" evidence="6">
    <location>
        <begin position="191"/>
        <end position="200"/>
    </location>
</feature>
<keyword evidence="2" id="KW-0805">Transcription regulation</keyword>
<dbReference type="SUPFAM" id="SSF54171">
    <property type="entry name" value="DNA-binding domain"/>
    <property type="match status" value="1"/>
</dbReference>
<dbReference type="InterPro" id="IPR016177">
    <property type="entry name" value="DNA-bd_dom_sf"/>
</dbReference>
<feature type="region of interest" description="Disordered" evidence="6">
    <location>
        <begin position="180"/>
        <end position="249"/>
    </location>
</feature>
<feature type="compositionally biased region" description="Polar residues" evidence="6">
    <location>
        <begin position="209"/>
        <end position="228"/>
    </location>
</feature>
<dbReference type="GO" id="GO:0005634">
    <property type="term" value="C:nucleus"/>
    <property type="evidence" value="ECO:0007669"/>
    <property type="project" value="UniProtKB-SubCell"/>
</dbReference>
<dbReference type="Gramene" id="Pp3c5_2900V3.2">
    <property type="protein sequence ID" value="PAC:32954643.CDS.1"/>
    <property type="gene ID" value="Pp3c5_2900"/>
</dbReference>
<dbReference type="InterPro" id="IPR044808">
    <property type="entry name" value="ERF_plant"/>
</dbReference>
<dbReference type="Pfam" id="PF00847">
    <property type="entry name" value="AP2"/>
    <property type="match status" value="1"/>
</dbReference>
<evidence type="ECO:0000313" key="10">
    <source>
        <dbReference type="Proteomes" id="UP000006727"/>
    </source>
</evidence>
<dbReference type="EnsemblPlants" id="Pp3c5_2900V3.2">
    <property type="protein sequence ID" value="PAC:32954643.CDS.1"/>
    <property type="gene ID" value="Pp3c5_2900"/>
</dbReference>
<evidence type="ECO:0000259" key="7">
    <source>
        <dbReference type="PROSITE" id="PS51032"/>
    </source>
</evidence>
<sequence length="533" mass="59058">MAVLPYNTVPRTTMQSQGMIEEFRHYLLEDDDNCLPEEHFLPPAHMMVLGGDLSTEAFFKSLISPMPSPKSGFGCREVMPIWSCAGSQIDGAADEREFSDSQPRVQDRHQVISNRTGRPLPTLTLPDSFLATKRSSKCIVSESTTLSGISKSSSENEESENMFFLSVLRDHESKVEGWYDPAPYSKTDPCSSQIQSSSSQGTEPIPTAMRQSIVAQQEGSVEQKSMSIDSVPSNNSESSPSVPRSTTLKLPRSLNYRGVRRRPWGKFAAEIRDSAQNGARIWLGTYDTAYDAACAYDQAAFEMRGCKALLNFPLKANIYAANLAGKNSEDHRPSDSSSSGSPVLRTPNKIQVPVSVSTERLHPHYQRDSFPSRVTSYGSPTFPGSRISPTPLSMQSPSQSGGISPEMQFRAALWLQRAAASVQESSSLSPYIQMAQLLGARQRIAAVPPYYDDFTPSQQIPDVRGYPFPAQAAMDYHDAIAQRQSASEPMDPPAAVSFRSRVKRSRSRELWEESVKRTCRGGLWQHQVPVRFY</sequence>
<keyword evidence="4" id="KW-0804">Transcription</keyword>
<gene>
    <name evidence="9" type="primary">LOC112282738</name>
    <name evidence="8" type="ORF">PHYPA_007163</name>
</gene>
<feature type="compositionally biased region" description="Polar residues" evidence="6">
    <location>
        <begin position="387"/>
        <end position="402"/>
    </location>
</feature>
<dbReference type="EMBL" id="ABEU02000005">
    <property type="protein sequence ID" value="PNR53488.1"/>
    <property type="molecule type" value="Genomic_DNA"/>
</dbReference>
<evidence type="ECO:0000313" key="8">
    <source>
        <dbReference type="EMBL" id="PNR53488.1"/>
    </source>
</evidence>
<keyword evidence="3" id="KW-0238">DNA-binding</keyword>
<evidence type="ECO:0000256" key="5">
    <source>
        <dbReference type="ARBA" id="ARBA00023242"/>
    </source>
</evidence>
<keyword evidence="5" id="KW-0539">Nucleus</keyword>
<dbReference type="Gramene" id="Pp3c5_2900V3.1">
    <property type="protein sequence ID" value="PAC:32954642.CDS.1"/>
    <property type="gene ID" value="Pp3c5_2900"/>
</dbReference>
<dbReference type="PROSITE" id="PS51032">
    <property type="entry name" value="AP2_ERF"/>
    <property type="match status" value="1"/>
</dbReference>
<dbReference type="KEGG" id="ppp:112282738"/>
<evidence type="ECO:0000256" key="3">
    <source>
        <dbReference type="ARBA" id="ARBA00023125"/>
    </source>
</evidence>
<reference evidence="9" key="3">
    <citation type="submission" date="2020-12" db="UniProtKB">
        <authorList>
            <consortium name="EnsemblPlants"/>
        </authorList>
    </citation>
    <scope>IDENTIFICATION</scope>
</reference>
<name>A0A2K1KI91_PHYPA</name>
<evidence type="ECO:0000256" key="1">
    <source>
        <dbReference type="ARBA" id="ARBA00004123"/>
    </source>
</evidence>
<accession>A0A2K1KI91</accession>
<dbReference type="RefSeq" id="XP_024376531.1">
    <property type="nucleotide sequence ID" value="XM_024520763.2"/>
</dbReference>
<dbReference type="FunFam" id="3.30.730.10:FF:000001">
    <property type="entry name" value="Ethylene-responsive transcription factor 2"/>
    <property type="match status" value="1"/>
</dbReference>
<feature type="compositionally biased region" description="Low complexity" evidence="6">
    <location>
        <begin position="230"/>
        <end position="245"/>
    </location>
</feature>
<comment type="subcellular location">
    <subcellularLocation>
        <location evidence="1">Nucleus</location>
    </subcellularLocation>
</comment>
<dbReference type="PANTHER" id="PTHR31190">
    <property type="entry name" value="DNA-BINDING DOMAIN"/>
    <property type="match status" value="1"/>
</dbReference>
<dbReference type="PRINTS" id="PR00367">
    <property type="entry name" value="ETHRSPELEMNT"/>
</dbReference>
<evidence type="ECO:0000256" key="2">
    <source>
        <dbReference type="ARBA" id="ARBA00023015"/>
    </source>
</evidence>
<dbReference type="InterPro" id="IPR001471">
    <property type="entry name" value="AP2/ERF_dom"/>
</dbReference>
<dbReference type="Proteomes" id="UP000006727">
    <property type="component" value="Chromosome 5"/>
</dbReference>
<dbReference type="GO" id="GO:0003677">
    <property type="term" value="F:DNA binding"/>
    <property type="evidence" value="ECO:0007669"/>
    <property type="project" value="UniProtKB-KW"/>
</dbReference>
<dbReference type="GO" id="GO:0003700">
    <property type="term" value="F:DNA-binding transcription factor activity"/>
    <property type="evidence" value="ECO:0007669"/>
    <property type="project" value="InterPro"/>
</dbReference>
<feature type="region of interest" description="Disordered" evidence="6">
    <location>
        <begin position="361"/>
        <end position="402"/>
    </location>
</feature>
<reference evidence="8 10" key="1">
    <citation type="journal article" date="2008" name="Science">
        <title>The Physcomitrella genome reveals evolutionary insights into the conquest of land by plants.</title>
        <authorList>
            <person name="Rensing S."/>
            <person name="Lang D."/>
            <person name="Zimmer A."/>
            <person name="Terry A."/>
            <person name="Salamov A."/>
            <person name="Shapiro H."/>
            <person name="Nishiyama T."/>
            <person name="Perroud P.-F."/>
            <person name="Lindquist E."/>
            <person name="Kamisugi Y."/>
            <person name="Tanahashi T."/>
            <person name="Sakakibara K."/>
            <person name="Fujita T."/>
            <person name="Oishi K."/>
            <person name="Shin-I T."/>
            <person name="Kuroki Y."/>
            <person name="Toyoda A."/>
            <person name="Suzuki Y."/>
            <person name="Hashimoto A."/>
            <person name="Yamaguchi K."/>
            <person name="Sugano A."/>
            <person name="Kohara Y."/>
            <person name="Fujiyama A."/>
            <person name="Anterola A."/>
            <person name="Aoki S."/>
            <person name="Ashton N."/>
            <person name="Barbazuk W.B."/>
            <person name="Barker E."/>
            <person name="Bennetzen J."/>
            <person name="Bezanilla M."/>
            <person name="Blankenship R."/>
            <person name="Cho S.H."/>
            <person name="Dutcher S."/>
            <person name="Estelle M."/>
            <person name="Fawcett J.A."/>
            <person name="Gundlach H."/>
            <person name="Hanada K."/>
            <person name="Heyl A."/>
            <person name="Hicks K.A."/>
            <person name="Hugh J."/>
            <person name="Lohr M."/>
            <person name="Mayer K."/>
            <person name="Melkozernov A."/>
            <person name="Murata T."/>
            <person name="Nelson D."/>
            <person name="Pils B."/>
            <person name="Prigge M."/>
            <person name="Reiss B."/>
            <person name="Renner T."/>
            <person name="Rombauts S."/>
            <person name="Rushton P."/>
            <person name="Sanderfoot A."/>
            <person name="Schween G."/>
            <person name="Shiu S.-H."/>
            <person name="Stueber K."/>
            <person name="Theodoulou F.L."/>
            <person name="Tu H."/>
            <person name="Van de Peer Y."/>
            <person name="Verrier P.J."/>
            <person name="Waters E."/>
            <person name="Wood A."/>
            <person name="Yang L."/>
            <person name="Cove D."/>
            <person name="Cuming A."/>
            <person name="Hasebe M."/>
            <person name="Lucas S."/>
            <person name="Mishler D.B."/>
            <person name="Reski R."/>
            <person name="Grigoriev I."/>
            <person name="Quatrano R.S."/>
            <person name="Boore J.L."/>
        </authorList>
    </citation>
    <scope>NUCLEOTIDE SEQUENCE [LARGE SCALE GENOMIC DNA]</scope>
    <source>
        <strain evidence="9 10">cv. Gransden 2004</strain>
    </source>
</reference>
<dbReference type="PaxDb" id="3218-PP1S72_230V6.1"/>
<dbReference type="GO" id="GO:0009873">
    <property type="term" value="P:ethylene-activated signaling pathway"/>
    <property type="evidence" value="ECO:0007669"/>
    <property type="project" value="InterPro"/>
</dbReference>
<dbReference type="AlphaFoldDB" id="A0A2K1KI91"/>
<protein>
    <recommendedName>
        <fullName evidence="7">AP2/ERF domain-containing protein</fullName>
    </recommendedName>
</protein>
<reference evidence="8 10" key="2">
    <citation type="journal article" date="2018" name="Plant J.">
        <title>The Physcomitrella patens chromosome-scale assembly reveals moss genome structure and evolution.</title>
        <authorList>
            <person name="Lang D."/>
            <person name="Ullrich K.K."/>
            <person name="Murat F."/>
            <person name="Fuchs J."/>
            <person name="Jenkins J."/>
            <person name="Haas F.B."/>
            <person name="Piednoel M."/>
            <person name="Gundlach H."/>
            <person name="Van Bel M."/>
            <person name="Meyberg R."/>
            <person name="Vives C."/>
            <person name="Morata J."/>
            <person name="Symeonidi A."/>
            <person name="Hiss M."/>
            <person name="Muchero W."/>
            <person name="Kamisugi Y."/>
            <person name="Saleh O."/>
            <person name="Blanc G."/>
            <person name="Decker E.L."/>
            <person name="van Gessel N."/>
            <person name="Grimwood J."/>
            <person name="Hayes R.D."/>
            <person name="Graham S.W."/>
            <person name="Gunter L.E."/>
            <person name="McDaniel S.F."/>
            <person name="Hoernstein S.N.W."/>
            <person name="Larsson A."/>
            <person name="Li F.W."/>
            <person name="Perroud P.F."/>
            <person name="Phillips J."/>
            <person name="Ranjan P."/>
            <person name="Rokshar D.S."/>
            <person name="Rothfels C.J."/>
            <person name="Schneider L."/>
            <person name="Shu S."/>
            <person name="Stevenson D.W."/>
            <person name="Thummler F."/>
            <person name="Tillich M."/>
            <person name="Villarreal Aguilar J.C."/>
            <person name="Widiez T."/>
            <person name="Wong G.K."/>
            <person name="Wymore A."/>
            <person name="Zhang Y."/>
            <person name="Zimmer A.D."/>
            <person name="Quatrano R.S."/>
            <person name="Mayer K.F.X."/>
            <person name="Goodstein D."/>
            <person name="Casacuberta J.M."/>
            <person name="Vandepoele K."/>
            <person name="Reski R."/>
            <person name="Cuming A.C."/>
            <person name="Tuskan G.A."/>
            <person name="Maumus F."/>
            <person name="Salse J."/>
            <person name="Schmutz J."/>
            <person name="Rensing S.A."/>
        </authorList>
    </citation>
    <scope>NUCLEOTIDE SEQUENCE [LARGE SCALE GENOMIC DNA]</scope>
    <source>
        <strain evidence="9 10">cv. Gransden 2004</strain>
    </source>
</reference>
<dbReference type="GeneID" id="112282738"/>
<dbReference type="OrthoDB" id="10525455at2759"/>
<evidence type="ECO:0000256" key="6">
    <source>
        <dbReference type="SAM" id="MobiDB-lite"/>
    </source>
</evidence>
<dbReference type="PANTHER" id="PTHR31190:SF173">
    <property type="entry name" value="PATHOGENESIS-RELATED GENES TRANSCRIPTIONAL ACTIVATOR PTI5"/>
    <property type="match status" value="1"/>
</dbReference>
<feature type="region of interest" description="Disordered" evidence="6">
    <location>
        <begin position="326"/>
        <end position="348"/>
    </location>
</feature>
<keyword evidence="10" id="KW-1185">Reference proteome</keyword>
<feature type="domain" description="AP2/ERF" evidence="7">
    <location>
        <begin position="255"/>
        <end position="313"/>
    </location>
</feature>
<evidence type="ECO:0000313" key="9">
    <source>
        <dbReference type="EnsemblPlants" id="PAC:32954642.CDS.1"/>
    </source>
</evidence>
<dbReference type="InterPro" id="IPR036955">
    <property type="entry name" value="AP2/ERF_dom_sf"/>
</dbReference>
<dbReference type="Gene3D" id="3.30.730.10">
    <property type="entry name" value="AP2/ERF domain"/>
    <property type="match status" value="1"/>
</dbReference>
<proteinExistence type="predicted"/>